<keyword evidence="3" id="KW-1185">Reference proteome</keyword>
<accession>U6K6L7</accession>
<feature type="chain" id="PRO_5004672603" evidence="1">
    <location>
        <begin position="23"/>
        <end position="104"/>
    </location>
</feature>
<dbReference type="EMBL" id="HG685493">
    <property type="protein sequence ID" value="CDJ33655.1"/>
    <property type="molecule type" value="Genomic_DNA"/>
</dbReference>
<feature type="signal peptide" evidence="1">
    <location>
        <begin position="1"/>
        <end position="22"/>
    </location>
</feature>
<dbReference type="GeneID" id="25382813"/>
<sequence length="104" mass="10840">MAGLKFLPLVTASIFLLGTNKANTSSNGATGYEAKRVDCSAAMNAARNLVGFADLTVGQAANDRLPIDEATAKTAVTGTAYVNSVCTALKAVSRDTKFLNDWLP</sequence>
<evidence type="ECO:0000313" key="3">
    <source>
        <dbReference type="Proteomes" id="UP000030744"/>
    </source>
</evidence>
<name>U6K6L7_9EIME</name>
<proteinExistence type="predicted"/>
<dbReference type="InterPro" id="IPR021288">
    <property type="entry name" value="Surface_antigen"/>
</dbReference>
<evidence type="ECO:0000256" key="1">
    <source>
        <dbReference type="SAM" id="SignalP"/>
    </source>
</evidence>
<evidence type="ECO:0000313" key="2">
    <source>
        <dbReference type="EMBL" id="CDJ33655.1"/>
    </source>
</evidence>
<dbReference type="AlphaFoldDB" id="U6K6L7"/>
<dbReference type="Pfam" id="PF11054">
    <property type="entry name" value="Surface_antigen"/>
    <property type="match status" value="1"/>
</dbReference>
<dbReference type="VEuPathDB" id="ToxoDB:EMH_0084470"/>
<reference evidence="2" key="1">
    <citation type="submission" date="2013-10" db="EMBL/GenBank/DDBJ databases">
        <title>Genomic analysis of the causative agents of coccidiosis in chickens.</title>
        <authorList>
            <person name="Reid A.J."/>
            <person name="Blake D."/>
            <person name="Billington K."/>
            <person name="Browne H."/>
            <person name="Dunn M."/>
            <person name="Hung S."/>
            <person name="Kawahara F."/>
            <person name="Miranda-Saavedra D."/>
            <person name="Mourier T."/>
            <person name="Nagra H."/>
            <person name="Otto T.D."/>
            <person name="Rawlings N."/>
            <person name="Sanchez A."/>
            <person name="Sanders M."/>
            <person name="Subramaniam C."/>
            <person name="Tay Y."/>
            <person name="Dear P."/>
            <person name="Doerig C."/>
            <person name="Gruber A."/>
            <person name="Parkinson J."/>
            <person name="Shirley M."/>
            <person name="Wan K.L."/>
            <person name="Berriman M."/>
            <person name="Tomley F."/>
            <person name="Pain A."/>
        </authorList>
    </citation>
    <scope>NUCLEOTIDE SEQUENCE [LARGE SCALE GENOMIC DNA]</scope>
    <source>
        <strain evidence="2">Houghton</strain>
    </source>
</reference>
<reference evidence="2" key="2">
    <citation type="submission" date="2013-10" db="EMBL/GenBank/DDBJ databases">
        <authorList>
            <person name="Aslett M."/>
        </authorList>
    </citation>
    <scope>NUCLEOTIDE SEQUENCE [LARGE SCALE GENOMIC DNA]</scope>
    <source>
        <strain evidence="2">Houghton</strain>
    </source>
</reference>
<organism evidence="2 3">
    <name type="scientific">Eimeria mitis</name>
    <dbReference type="NCBI Taxonomy" id="44415"/>
    <lineage>
        <taxon>Eukaryota</taxon>
        <taxon>Sar</taxon>
        <taxon>Alveolata</taxon>
        <taxon>Apicomplexa</taxon>
        <taxon>Conoidasida</taxon>
        <taxon>Coccidia</taxon>
        <taxon>Eucoccidiorida</taxon>
        <taxon>Eimeriorina</taxon>
        <taxon>Eimeriidae</taxon>
        <taxon>Eimeria</taxon>
    </lineage>
</organism>
<protein>
    <submittedName>
        <fullName evidence="2">SAG family member</fullName>
    </submittedName>
</protein>
<dbReference type="Proteomes" id="UP000030744">
    <property type="component" value="Unassembled WGS sequence"/>
</dbReference>
<dbReference type="RefSeq" id="XP_013356218.1">
    <property type="nucleotide sequence ID" value="XM_013500764.1"/>
</dbReference>
<keyword evidence="1" id="KW-0732">Signal</keyword>
<gene>
    <name evidence="2" type="ORF">EMH_0084470</name>
</gene>